<comment type="subcellular location">
    <subcellularLocation>
        <location evidence="1">Periplasm</location>
    </subcellularLocation>
</comment>
<dbReference type="Pfam" id="PF09084">
    <property type="entry name" value="NMT1"/>
    <property type="match status" value="1"/>
</dbReference>
<dbReference type="Gene3D" id="3.40.190.10">
    <property type="entry name" value="Periplasmic binding protein-like II"/>
    <property type="match status" value="2"/>
</dbReference>
<organism evidence="6 7">
    <name type="scientific">Grimontia kaedaensis</name>
    <dbReference type="NCBI Taxonomy" id="2872157"/>
    <lineage>
        <taxon>Bacteria</taxon>
        <taxon>Pseudomonadati</taxon>
        <taxon>Pseudomonadota</taxon>
        <taxon>Gammaproteobacteria</taxon>
        <taxon>Vibrionales</taxon>
        <taxon>Vibrionaceae</taxon>
        <taxon>Grimontia</taxon>
    </lineage>
</organism>
<dbReference type="RefSeq" id="WP_251875916.1">
    <property type="nucleotide sequence ID" value="NZ_CP082275.1"/>
</dbReference>
<dbReference type="InterPro" id="IPR015168">
    <property type="entry name" value="SsuA/THI5"/>
</dbReference>
<evidence type="ECO:0000256" key="2">
    <source>
        <dbReference type="ARBA" id="ARBA00010742"/>
    </source>
</evidence>
<reference evidence="6" key="1">
    <citation type="submission" date="2021-08" db="EMBL/GenBank/DDBJ databases">
        <authorList>
            <person name="Sakaguchi M."/>
            <person name="Kikuchi T."/>
            <person name="Urbanczyk H."/>
        </authorList>
    </citation>
    <scope>NUCLEOTIDE SEQUENCE</scope>
    <source>
        <strain evidence="6">020920N</strain>
    </source>
</reference>
<name>A0ABY4WPU6_9GAMM</name>
<protein>
    <submittedName>
        <fullName evidence="6">Urea ABC transporter substrate-binding protein</fullName>
    </submittedName>
</protein>
<dbReference type="PANTHER" id="PTHR30024">
    <property type="entry name" value="ALIPHATIC SULFONATES-BINDING PROTEIN-RELATED"/>
    <property type="match status" value="1"/>
</dbReference>
<evidence type="ECO:0000256" key="1">
    <source>
        <dbReference type="ARBA" id="ARBA00004418"/>
    </source>
</evidence>
<evidence type="ECO:0000313" key="6">
    <source>
        <dbReference type="EMBL" id="USH01548.1"/>
    </source>
</evidence>
<dbReference type="Proteomes" id="UP001056255">
    <property type="component" value="Chromosome I"/>
</dbReference>
<keyword evidence="3 4" id="KW-0732">Signal</keyword>
<dbReference type="EMBL" id="CP082275">
    <property type="protein sequence ID" value="USH01548.1"/>
    <property type="molecule type" value="Genomic_DNA"/>
</dbReference>
<proteinExistence type="inferred from homology"/>
<feature type="signal peptide" evidence="4">
    <location>
        <begin position="1"/>
        <end position="19"/>
    </location>
</feature>
<dbReference type="SUPFAM" id="SSF53850">
    <property type="entry name" value="Periplasmic binding protein-like II"/>
    <property type="match status" value="1"/>
</dbReference>
<accession>A0ABY4WPU6</accession>
<gene>
    <name evidence="6" type="ORF">K6Q96_11660</name>
</gene>
<feature type="chain" id="PRO_5045385975" evidence="4">
    <location>
        <begin position="20"/>
        <end position="340"/>
    </location>
</feature>
<keyword evidence="7" id="KW-1185">Reference proteome</keyword>
<evidence type="ECO:0000259" key="5">
    <source>
        <dbReference type="Pfam" id="PF09084"/>
    </source>
</evidence>
<dbReference type="InterPro" id="IPR017793">
    <property type="entry name" value="ABC_transptr_urea-assoc_sub-bd"/>
</dbReference>
<evidence type="ECO:0000256" key="4">
    <source>
        <dbReference type="SAM" id="SignalP"/>
    </source>
</evidence>
<comment type="similarity">
    <text evidence="2">Belongs to the bacterial solute-binding protein SsuA/TauA family.</text>
</comment>
<evidence type="ECO:0000313" key="7">
    <source>
        <dbReference type="Proteomes" id="UP001056255"/>
    </source>
</evidence>
<dbReference type="PANTHER" id="PTHR30024:SF47">
    <property type="entry name" value="TAURINE-BINDING PERIPLASMIC PROTEIN"/>
    <property type="match status" value="1"/>
</dbReference>
<evidence type="ECO:0000256" key="3">
    <source>
        <dbReference type="ARBA" id="ARBA00022729"/>
    </source>
</evidence>
<sequence length="340" mass="37896">MRKYLPLFFLLAIARNAWAKDSFNVCWSHYVGWEPWAYIESSGAMARWGDKYDIEVNIKRVDDYVDSLKRFSSGEFDACTMTQMDALAFPAAQGVDTSVLIIGDYSNGNDGILSREAGSVTDLKGQDILLVQYSVSHYLLARALNRAGLSEADVNLVSVPDSEILDVFRSGKAPTLVTWNPILKKAQSETKAKLIFDSSELQGEILDLMVTRTDTDDRLKRALTGAWYETMESLRNEDMSVVSSMAESAGTSRVSILQQLGSTKMLYSPRRGVKVANSKSTINAMDRVRQFCFEHGLLGEITNLDEIGILFPDGSVLGDSTNIRFRIDSLYMQMAAENRL</sequence>
<feature type="domain" description="SsuA/THI5-like" evidence="5">
    <location>
        <begin position="53"/>
        <end position="200"/>
    </location>
</feature>
<dbReference type="NCBIfam" id="TIGR03427">
    <property type="entry name" value="ABC_peri_uca"/>
    <property type="match status" value="1"/>
</dbReference>